<dbReference type="NCBIfam" id="TIGR03561">
    <property type="entry name" value="organ_hyd_perox"/>
    <property type="match status" value="1"/>
</dbReference>
<dbReference type="Pfam" id="PF02566">
    <property type="entry name" value="OsmC"/>
    <property type="match status" value="1"/>
</dbReference>
<dbReference type="OrthoDB" id="9797508at2"/>
<gene>
    <name evidence="2" type="ORF">JP75_05565</name>
</gene>
<comment type="similarity">
    <text evidence="1">Belongs to the OsmC/Ohr family.</text>
</comment>
<dbReference type="Proteomes" id="UP000028981">
    <property type="component" value="Unassembled WGS sequence"/>
</dbReference>
<evidence type="ECO:0008006" key="4">
    <source>
        <dbReference type="Google" id="ProtNLM"/>
    </source>
</evidence>
<keyword evidence="3" id="KW-1185">Reference proteome</keyword>
<comment type="caution">
    <text evidence="2">The sequence shown here is derived from an EMBL/GenBank/DDBJ whole genome shotgun (WGS) entry which is preliminary data.</text>
</comment>
<dbReference type="InterPro" id="IPR036102">
    <property type="entry name" value="OsmC/Ohrsf"/>
</dbReference>
<sequence length="149" mass="15267">MSIKAAVYTANAHTTGGRTGTSKTDDGRLAVTLDTPKAMGGNDGPGTNPEQLFAVGYSACFLGALKAVARGEKVKIPDETSIDAAVSFGENANGPGFAIAVELKVSIPGLDHAQAEDLVHKAHQICPYSNATRGNVDVTLTVAQDLADA</sequence>
<dbReference type="GO" id="GO:0006979">
    <property type="term" value="P:response to oxidative stress"/>
    <property type="evidence" value="ECO:0007669"/>
    <property type="project" value="InterPro"/>
</dbReference>
<dbReference type="SUPFAM" id="SSF82784">
    <property type="entry name" value="OsmC-like"/>
    <property type="match status" value="1"/>
</dbReference>
<organism evidence="2 3">
    <name type="scientific">Devosia riboflavina</name>
    <dbReference type="NCBI Taxonomy" id="46914"/>
    <lineage>
        <taxon>Bacteria</taxon>
        <taxon>Pseudomonadati</taxon>
        <taxon>Pseudomonadota</taxon>
        <taxon>Alphaproteobacteria</taxon>
        <taxon>Hyphomicrobiales</taxon>
        <taxon>Devosiaceae</taxon>
        <taxon>Devosia</taxon>
    </lineage>
</organism>
<reference evidence="2 3" key="1">
    <citation type="submission" date="2014-08" db="EMBL/GenBank/DDBJ databases">
        <authorList>
            <person name="Hassan Y.I."/>
            <person name="Lepp D."/>
            <person name="Zhou T."/>
        </authorList>
    </citation>
    <scope>NUCLEOTIDE SEQUENCE [LARGE SCALE GENOMIC DNA]</scope>
    <source>
        <strain evidence="2 3">IFO13584</strain>
    </source>
</reference>
<dbReference type="EMBL" id="JQGC01000004">
    <property type="protein sequence ID" value="KFL31876.1"/>
    <property type="molecule type" value="Genomic_DNA"/>
</dbReference>
<evidence type="ECO:0000313" key="3">
    <source>
        <dbReference type="Proteomes" id="UP000028981"/>
    </source>
</evidence>
<accession>A0A087M4S3</accession>
<dbReference type="InterPro" id="IPR019953">
    <property type="entry name" value="OHR"/>
</dbReference>
<protein>
    <recommendedName>
        <fullName evidence="4">Organic hydroperoxide resistance protein</fullName>
    </recommendedName>
</protein>
<proteinExistence type="inferred from homology"/>
<dbReference type="InterPro" id="IPR015946">
    <property type="entry name" value="KH_dom-like_a/b"/>
</dbReference>
<dbReference type="PANTHER" id="PTHR33797:SF2">
    <property type="entry name" value="ORGANIC HYDROPEROXIDE RESISTANCE PROTEIN-LIKE"/>
    <property type="match status" value="1"/>
</dbReference>
<dbReference type="InterPro" id="IPR003718">
    <property type="entry name" value="OsmC/Ohr_fam"/>
</dbReference>
<dbReference type="STRING" id="46914.JP75_05565"/>
<dbReference type="Gene3D" id="3.30.300.20">
    <property type="match status" value="1"/>
</dbReference>
<name>A0A087M4S3_9HYPH</name>
<dbReference type="AlphaFoldDB" id="A0A087M4S3"/>
<dbReference type="RefSeq" id="WP_035080367.1">
    <property type="nucleotide sequence ID" value="NZ_JQGC01000004.1"/>
</dbReference>
<evidence type="ECO:0000256" key="1">
    <source>
        <dbReference type="ARBA" id="ARBA00007378"/>
    </source>
</evidence>
<dbReference type="Gene3D" id="2.20.25.10">
    <property type="match status" value="1"/>
</dbReference>
<dbReference type="PANTHER" id="PTHR33797">
    <property type="entry name" value="ORGANIC HYDROPEROXIDE RESISTANCE PROTEIN-LIKE"/>
    <property type="match status" value="1"/>
</dbReference>
<evidence type="ECO:0000313" key="2">
    <source>
        <dbReference type="EMBL" id="KFL31876.1"/>
    </source>
</evidence>